<organism evidence="1 2">
    <name type="scientific">Roseateles toxinivorans</name>
    <dbReference type="NCBI Taxonomy" id="270368"/>
    <lineage>
        <taxon>Bacteria</taxon>
        <taxon>Pseudomonadati</taxon>
        <taxon>Pseudomonadota</taxon>
        <taxon>Betaproteobacteria</taxon>
        <taxon>Burkholderiales</taxon>
        <taxon>Sphaerotilaceae</taxon>
        <taxon>Roseateles</taxon>
    </lineage>
</organism>
<evidence type="ECO:0008006" key="3">
    <source>
        <dbReference type="Google" id="ProtNLM"/>
    </source>
</evidence>
<name>A0A4R6QS41_9BURK</name>
<dbReference type="Gene3D" id="1.10.472.150">
    <property type="entry name" value="Glucose-regulated metallo-peptidase M90, N-terminal domain"/>
    <property type="match status" value="1"/>
</dbReference>
<dbReference type="FunCoup" id="A0A4R6QS41">
    <property type="interactions" value="36"/>
</dbReference>
<gene>
    <name evidence="1" type="ORF">DES47_101498</name>
</gene>
<dbReference type="Gene3D" id="3.40.390.10">
    <property type="entry name" value="Collagenase (Catalytic Domain)"/>
    <property type="match status" value="1"/>
</dbReference>
<reference evidence="1 2" key="1">
    <citation type="submission" date="2019-03" db="EMBL/GenBank/DDBJ databases">
        <title>Genomic Encyclopedia of Type Strains, Phase IV (KMG-IV): sequencing the most valuable type-strain genomes for metagenomic binning, comparative biology and taxonomic classification.</title>
        <authorList>
            <person name="Goeker M."/>
        </authorList>
    </citation>
    <scope>NUCLEOTIDE SEQUENCE [LARGE SCALE GENOMIC DNA]</scope>
    <source>
        <strain evidence="1 2">DSM 16998</strain>
    </source>
</reference>
<dbReference type="AlphaFoldDB" id="A0A4R6QS41"/>
<dbReference type="InterPro" id="IPR010384">
    <property type="entry name" value="MtfA_fam"/>
</dbReference>
<dbReference type="PANTHER" id="PTHR30164:SF2">
    <property type="entry name" value="PROTEIN MTFA"/>
    <property type="match status" value="1"/>
</dbReference>
<protein>
    <recommendedName>
        <fullName evidence="3">Zinc-dependent peptidase</fullName>
    </recommendedName>
</protein>
<dbReference type="GO" id="GO:0004177">
    <property type="term" value="F:aminopeptidase activity"/>
    <property type="evidence" value="ECO:0007669"/>
    <property type="project" value="TreeGrafter"/>
</dbReference>
<dbReference type="CDD" id="cd20169">
    <property type="entry name" value="Peptidase_M90_mtfA"/>
    <property type="match status" value="1"/>
</dbReference>
<dbReference type="PANTHER" id="PTHR30164">
    <property type="entry name" value="MTFA PEPTIDASE"/>
    <property type="match status" value="1"/>
</dbReference>
<proteinExistence type="predicted"/>
<keyword evidence="2" id="KW-1185">Reference proteome</keyword>
<dbReference type="RefSeq" id="WP_133699066.1">
    <property type="nucleotide sequence ID" value="NZ_SNXS01000001.1"/>
</dbReference>
<dbReference type="GO" id="GO:0008237">
    <property type="term" value="F:metallopeptidase activity"/>
    <property type="evidence" value="ECO:0007669"/>
    <property type="project" value="InterPro"/>
</dbReference>
<dbReference type="InParanoid" id="A0A4R6QS41"/>
<comment type="caution">
    <text evidence="1">The sequence shown here is derived from an EMBL/GenBank/DDBJ whole genome shotgun (WGS) entry which is preliminary data.</text>
</comment>
<dbReference type="GO" id="GO:0005829">
    <property type="term" value="C:cytosol"/>
    <property type="evidence" value="ECO:0007669"/>
    <property type="project" value="TreeGrafter"/>
</dbReference>
<accession>A0A4R6QS41</accession>
<dbReference type="InterPro" id="IPR042252">
    <property type="entry name" value="MtfA_N"/>
</dbReference>
<sequence>MRLTQRWRAWRESRLLQRRAIPDPLWRLTLARYPFLQLDHSDDQAQLRRLATLFLAEKEFHGIAGFEVSDEVAVAVAAQACLLVLHLGLQRYGGFVGIVMHADQVLAKREVMDEDGLVHEYEEELSGEAMEGGPLMLSWADVERAGLDGGPAYNVVMHEFAHVLDMADGLANGVPPQSSTAARAAWITTMEAEYQRFCDLLDAGHETAIDPYGSEGPEEFFAVAVEAFFVTPAALLADHPGLYALLAGYFRQDPATRQRP</sequence>
<dbReference type="Proteomes" id="UP000295361">
    <property type="component" value="Unassembled WGS sequence"/>
</dbReference>
<dbReference type="EMBL" id="SNXS01000001">
    <property type="protein sequence ID" value="TDP74440.1"/>
    <property type="molecule type" value="Genomic_DNA"/>
</dbReference>
<evidence type="ECO:0000313" key="1">
    <source>
        <dbReference type="EMBL" id="TDP74440.1"/>
    </source>
</evidence>
<evidence type="ECO:0000313" key="2">
    <source>
        <dbReference type="Proteomes" id="UP000295361"/>
    </source>
</evidence>
<dbReference type="OrthoDB" id="9786424at2"/>
<dbReference type="SUPFAM" id="SSF55486">
    <property type="entry name" value="Metalloproteases ('zincins'), catalytic domain"/>
    <property type="match status" value="1"/>
</dbReference>
<dbReference type="Pfam" id="PF06167">
    <property type="entry name" value="Peptidase_M90"/>
    <property type="match status" value="1"/>
</dbReference>
<dbReference type="InterPro" id="IPR024079">
    <property type="entry name" value="MetalloPept_cat_dom_sf"/>
</dbReference>